<reference evidence="1 2" key="1">
    <citation type="submission" date="2020-08" db="EMBL/GenBank/DDBJ databases">
        <title>Bridging the membrane lipid divide: bacteria of the FCB group superphylum have the potential to synthesize archaeal ether lipids.</title>
        <authorList>
            <person name="Villanueva L."/>
            <person name="Von Meijenfeldt F.A.B."/>
            <person name="Westbye A.B."/>
            <person name="Yadav S."/>
            <person name="Hopmans E.C."/>
            <person name="Dutilh B.E."/>
            <person name="Sinninghe Damste J.S."/>
        </authorList>
    </citation>
    <scope>NUCLEOTIDE SEQUENCE [LARGE SCALE GENOMIC DNA]</scope>
    <source>
        <strain evidence="1">NIOZ-UU30</strain>
    </source>
</reference>
<sequence length="65" mass="7303">MEENMQIDLSTQRFELQKVLFEKGMFAAKEVFKERGEKGLNECLGNGVTLPALKGGKLHSPCFTQ</sequence>
<accession>A0A8J6TNA7</accession>
<dbReference type="Proteomes" id="UP000603434">
    <property type="component" value="Unassembled WGS sequence"/>
</dbReference>
<protein>
    <submittedName>
        <fullName evidence="1">Uncharacterized protein</fullName>
    </submittedName>
</protein>
<gene>
    <name evidence="1" type="ORF">H8E23_12835</name>
</gene>
<dbReference type="AlphaFoldDB" id="A0A8J6TNA7"/>
<evidence type="ECO:0000313" key="2">
    <source>
        <dbReference type="Proteomes" id="UP000603434"/>
    </source>
</evidence>
<dbReference type="EMBL" id="JACNJH010000178">
    <property type="protein sequence ID" value="MBC8362271.1"/>
    <property type="molecule type" value="Genomic_DNA"/>
</dbReference>
<evidence type="ECO:0000313" key="1">
    <source>
        <dbReference type="EMBL" id="MBC8362271.1"/>
    </source>
</evidence>
<organism evidence="1 2">
    <name type="scientific">Candidatus Desulfatibia profunda</name>
    <dbReference type="NCBI Taxonomy" id="2841695"/>
    <lineage>
        <taxon>Bacteria</taxon>
        <taxon>Pseudomonadati</taxon>
        <taxon>Thermodesulfobacteriota</taxon>
        <taxon>Desulfobacteria</taxon>
        <taxon>Desulfobacterales</taxon>
        <taxon>Desulfobacterales incertae sedis</taxon>
        <taxon>Candidatus Desulfatibia</taxon>
    </lineage>
</organism>
<proteinExistence type="predicted"/>
<comment type="caution">
    <text evidence="1">The sequence shown here is derived from an EMBL/GenBank/DDBJ whole genome shotgun (WGS) entry which is preliminary data.</text>
</comment>
<name>A0A8J6TNA7_9BACT</name>